<dbReference type="InterPro" id="IPR005828">
    <property type="entry name" value="MFS_sugar_transport-like"/>
</dbReference>
<dbReference type="PROSITE" id="PS50850">
    <property type="entry name" value="MFS"/>
    <property type="match status" value="1"/>
</dbReference>
<keyword evidence="4 5" id="KW-0472">Membrane</keyword>
<feature type="transmembrane region" description="Helical" evidence="5">
    <location>
        <begin position="184"/>
        <end position="207"/>
    </location>
</feature>
<feature type="transmembrane region" description="Helical" evidence="5">
    <location>
        <begin position="160"/>
        <end position="178"/>
    </location>
</feature>
<evidence type="ECO:0000256" key="1">
    <source>
        <dbReference type="ARBA" id="ARBA00004141"/>
    </source>
</evidence>
<evidence type="ECO:0000259" key="6">
    <source>
        <dbReference type="PROSITE" id="PS50850"/>
    </source>
</evidence>
<dbReference type="EMBL" id="JBHFQA010000024">
    <property type="protein sequence ID" value="KAL2077661.1"/>
    <property type="molecule type" value="Genomic_DNA"/>
</dbReference>
<dbReference type="Gene3D" id="1.20.1250.20">
    <property type="entry name" value="MFS general substrate transporter like domains"/>
    <property type="match status" value="1"/>
</dbReference>
<sequence length="558" mass="63007">MKDYEETIVFLGEWGPFQRLIYILLSLSAIPNGYMSLSMVFLGDIPPHHCRVPFLNSSYGGLGYNLSIPTEELKGETILSRCRRYSEQEHSDAAYRNDTEGCLDGWVFSKERYVSTIVTEWNLVCDDAWKAPFTLTVFFIGVLAGSFCSGILSDRYGRKITFFSTKALQTLLSLLLAFSNSWEMFCVVYCVLGVMDISCYCTCFVLGSELLSKSARVSFGILGVCLCYATGYAILPLFAYFIRDWRRLQIALSVLGFLYIPLWWYIPESPRWLITQGRLQEAEAIIRAAAKKNTITPPEDIFQLKHSTDTKETEHESESQNKYTWLDLLKTRNIRNITVISIIMWITITLTYYGLTFNTSNLDGDPYLNCLIAAGTEFLAAIVVWITMRFAPRRFTLPFTLLLGGAFMLLIQFVPEELNALTVTLAMIGKLVVTGAFSFVYVYSTELFPTVVRNMGLGVTSMASRIGSTVSPYIAYIGTYNKVLPYILMGTISLFSGGLSLLLPETKGEKLPELISQVKPLQWCCQKKRVVDTNGDVPMTNVKEMAETQEKEIIVIRF</sequence>
<feature type="transmembrane region" description="Helical" evidence="5">
    <location>
        <begin position="366"/>
        <end position="388"/>
    </location>
</feature>
<feature type="transmembrane region" description="Helical" evidence="5">
    <location>
        <begin position="219"/>
        <end position="242"/>
    </location>
</feature>
<feature type="transmembrane region" description="Helical" evidence="5">
    <location>
        <begin position="20"/>
        <end position="42"/>
    </location>
</feature>
<dbReference type="Pfam" id="PF00083">
    <property type="entry name" value="Sugar_tr"/>
    <property type="match status" value="1"/>
</dbReference>
<dbReference type="PANTHER" id="PTHR24064">
    <property type="entry name" value="SOLUTE CARRIER FAMILY 22 MEMBER"/>
    <property type="match status" value="1"/>
</dbReference>
<keyword evidence="8" id="KW-1185">Reference proteome</keyword>
<keyword evidence="2 5" id="KW-0812">Transmembrane</keyword>
<feature type="transmembrane region" description="Helical" evidence="5">
    <location>
        <begin position="420"/>
        <end position="443"/>
    </location>
</feature>
<keyword evidence="3 5" id="KW-1133">Transmembrane helix</keyword>
<evidence type="ECO:0000313" key="8">
    <source>
        <dbReference type="Proteomes" id="UP001591681"/>
    </source>
</evidence>
<evidence type="ECO:0000256" key="5">
    <source>
        <dbReference type="SAM" id="Phobius"/>
    </source>
</evidence>
<evidence type="ECO:0000256" key="4">
    <source>
        <dbReference type="ARBA" id="ARBA00023136"/>
    </source>
</evidence>
<comment type="subcellular location">
    <subcellularLocation>
        <location evidence="1">Membrane</location>
        <topology evidence="1">Multi-pass membrane protein</topology>
    </subcellularLocation>
</comment>
<dbReference type="InterPro" id="IPR020846">
    <property type="entry name" value="MFS_dom"/>
</dbReference>
<organism evidence="7 8">
    <name type="scientific">Coilia grayii</name>
    <name type="common">Gray's grenadier anchovy</name>
    <dbReference type="NCBI Taxonomy" id="363190"/>
    <lineage>
        <taxon>Eukaryota</taxon>
        <taxon>Metazoa</taxon>
        <taxon>Chordata</taxon>
        <taxon>Craniata</taxon>
        <taxon>Vertebrata</taxon>
        <taxon>Euteleostomi</taxon>
        <taxon>Actinopterygii</taxon>
        <taxon>Neopterygii</taxon>
        <taxon>Teleostei</taxon>
        <taxon>Clupei</taxon>
        <taxon>Clupeiformes</taxon>
        <taxon>Clupeoidei</taxon>
        <taxon>Engraulidae</taxon>
        <taxon>Coilinae</taxon>
        <taxon>Coilia</taxon>
    </lineage>
</organism>
<evidence type="ECO:0000256" key="2">
    <source>
        <dbReference type="ARBA" id="ARBA00022692"/>
    </source>
</evidence>
<dbReference type="SUPFAM" id="SSF103473">
    <property type="entry name" value="MFS general substrate transporter"/>
    <property type="match status" value="1"/>
</dbReference>
<dbReference type="PROSITE" id="PS00216">
    <property type="entry name" value="SUGAR_TRANSPORT_1"/>
    <property type="match status" value="1"/>
</dbReference>
<proteinExistence type="predicted"/>
<evidence type="ECO:0000313" key="7">
    <source>
        <dbReference type="EMBL" id="KAL2077661.1"/>
    </source>
</evidence>
<dbReference type="InterPro" id="IPR005829">
    <property type="entry name" value="Sugar_transporter_CS"/>
</dbReference>
<name>A0ABD1IUN8_9TELE</name>
<feature type="transmembrane region" description="Helical" evidence="5">
    <location>
        <begin position="131"/>
        <end position="153"/>
    </location>
</feature>
<gene>
    <name evidence="7" type="ORF">ACEWY4_027165</name>
</gene>
<evidence type="ECO:0000256" key="3">
    <source>
        <dbReference type="ARBA" id="ARBA00022989"/>
    </source>
</evidence>
<feature type="transmembrane region" description="Helical" evidence="5">
    <location>
        <begin position="248"/>
        <end position="266"/>
    </location>
</feature>
<dbReference type="InterPro" id="IPR036259">
    <property type="entry name" value="MFS_trans_sf"/>
</dbReference>
<dbReference type="AlphaFoldDB" id="A0ABD1IUN8"/>
<accession>A0ABD1IUN8</accession>
<feature type="transmembrane region" description="Helical" evidence="5">
    <location>
        <begin position="455"/>
        <end position="477"/>
    </location>
</feature>
<feature type="transmembrane region" description="Helical" evidence="5">
    <location>
        <begin position="337"/>
        <end position="354"/>
    </location>
</feature>
<reference evidence="7 8" key="1">
    <citation type="submission" date="2024-09" db="EMBL/GenBank/DDBJ databases">
        <title>A chromosome-level genome assembly of Gray's grenadier anchovy, Coilia grayii.</title>
        <authorList>
            <person name="Fu Z."/>
        </authorList>
    </citation>
    <scope>NUCLEOTIDE SEQUENCE [LARGE SCALE GENOMIC DNA]</scope>
    <source>
        <strain evidence="7">G4</strain>
        <tissue evidence="7">Muscle</tissue>
    </source>
</reference>
<dbReference type="Proteomes" id="UP001591681">
    <property type="component" value="Unassembled WGS sequence"/>
</dbReference>
<feature type="transmembrane region" description="Helical" evidence="5">
    <location>
        <begin position="483"/>
        <end position="503"/>
    </location>
</feature>
<feature type="domain" description="Major facilitator superfamily (MFS) profile" evidence="6">
    <location>
        <begin position="21"/>
        <end position="508"/>
    </location>
</feature>
<dbReference type="GO" id="GO:0016020">
    <property type="term" value="C:membrane"/>
    <property type="evidence" value="ECO:0007669"/>
    <property type="project" value="UniProtKB-SubCell"/>
</dbReference>
<protein>
    <recommendedName>
        <fullName evidence="6">Major facilitator superfamily (MFS) profile domain-containing protein</fullName>
    </recommendedName>
</protein>
<comment type="caution">
    <text evidence="7">The sequence shown here is derived from an EMBL/GenBank/DDBJ whole genome shotgun (WGS) entry which is preliminary data.</text>
</comment>
<feature type="transmembrane region" description="Helical" evidence="5">
    <location>
        <begin position="395"/>
        <end position="414"/>
    </location>
</feature>